<dbReference type="InterPro" id="IPR003615">
    <property type="entry name" value="HNH_nuc"/>
</dbReference>
<accession>A0A382AMN6</accession>
<dbReference type="SMART" id="SM00507">
    <property type="entry name" value="HNHc"/>
    <property type="match status" value="1"/>
</dbReference>
<dbReference type="Pfam" id="PF01844">
    <property type="entry name" value="HNH"/>
    <property type="match status" value="1"/>
</dbReference>
<organism evidence="2">
    <name type="scientific">marine metagenome</name>
    <dbReference type="NCBI Taxonomy" id="408172"/>
    <lineage>
        <taxon>unclassified sequences</taxon>
        <taxon>metagenomes</taxon>
        <taxon>ecological metagenomes</taxon>
    </lineage>
</organism>
<dbReference type="CDD" id="cd00085">
    <property type="entry name" value="HNHc"/>
    <property type="match status" value="1"/>
</dbReference>
<evidence type="ECO:0000313" key="2">
    <source>
        <dbReference type="EMBL" id="SVB02531.1"/>
    </source>
</evidence>
<dbReference type="AlphaFoldDB" id="A0A382AMN6"/>
<dbReference type="InterPro" id="IPR002711">
    <property type="entry name" value="HNH"/>
</dbReference>
<dbReference type="InterPro" id="IPR052892">
    <property type="entry name" value="NA-targeting_endonuclease"/>
</dbReference>
<name>A0A382AMN6_9ZZZZ</name>
<dbReference type="GO" id="GO:0008270">
    <property type="term" value="F:zinc ion binding"/>
    <property type="evidence" value="ECO:0007669"/>
    <property type="project" value="InterPro"/>
</dbReference>
<dbReference type="Gene3D" id="1.10.30.50">
    <property type="match status" value="1"/>
</dbReference>
<evidence type="ECO:0000259" key="1">
    <source>
        <dbReference type="SMART" id="SM00507"/>
    </source>
</evidence>
<feature type="domain" description="HNH nuclease" evidence="1">
    <location>
        <begin position="77"/>
        <end position="128"/>
    </location>
</feature>
<dbReference type="PANTHER" id="PTHR33877">
    <property type="entry name" value="SLL1193 PROTEIN"/>
    <property type="match status" value="1"/>
</dbReference>
<dbReference type="GO" id="GO:0003676">
    <property type="term" value="F:nucleic acid binding"/>
    <property type="evidence" value="ECO:0007669"/>
    <property type="project" value="InterPro"/>
</dbReference>
<dbReference type="EMBL" id="UINC01025957">
    <property type="protein sequence ID" value="SVB02531.1"/>
    <property type="molecule type" value="Genomic_DNA"/>
</dbReference>
<proteinExistence type="predicted"/>
<dbReference type="PANTHER" id="PTHR33877:SF2">
    <property type="entry name" value="OS07G0170200 PROTEIN"/>
    <property type="match status" value="1"/>
</dbReference>
<dbReference type="GO" id="GO:0004519">
    <property type="term" value="F:endonuclease activity"/>
    <property type="evidence" value="ECO:0007669"/>
    <property type="project" value="InterPro"/>
</dbReference>
<reference evidence="2" key="1">
    <citation type="submission" date="2018-05" db="EMBL/GenBank/DDBJ databases">
        <authorList>
            <person name="Lanie J.A."/>
            <person name="Ng W.-L."/>
            <person name="Kazmierczak K.M."/>
            <person name="Andrzejewski T.M."/>
            <person name="Davidsen T.M."/>
            <person name="Wayne K.J."/>
            <person name="Tettelin H."/>
            <person name="Glass J.I."/>
            <person name="Rusch D."/>
            <person name="Podicherti R."/>
            <person name="Tsui H.-C.T."/>
            <person name="Winkler M.E."/>
        </authorList>
    </citation>
    <scope>NUCLEOTIDE SEQUENCE</scope>
</reference>
<sequence length="176" mass="20093">MSYTGYILDQSVLVLNANYAPLHICTAKRAICLHYLEKIEIIESYKEKIHSPSVQVPVPSVIKLRQIVKYNSMAVILNRKNIFQRDNYICQYCGTSSGSLTVDHIIPKEQGGGDNWENLVTACLQCNLKKGNFSPEAAGLHLQKKPNRPNRIQYFQQFAKNGKSSWKPYLFMEALR</sequence>
<gene>
    <name evidence="2" type="ORF">METZ01_LOCUS155385</name>
</gene>
<protein>
    <recommendedName>
        <fullName evidence="1">HNH nuclease domain-containing protein</fullName>
    </recommendedName>
</protein>